<protein>
    <submittedName>
        <fullName evidence="5">LuxR C-terminal-related transcriptional regulator</fullName>
    </submittedName>
</protein>
<dbReference type="RefSeq" id="WP_380623573.1">
    <property type="nucleotide sequence ID" value="NZ_JBHSDK010000028.1"/>
</dbReference>
<dbReference type="PANTHER" id="PTHR44688:SF25">
    <property type="entry name" value="HTH LUXR-TYPE DOMAIN-CONTAINING PROTEIN"/>
    <property type="match status" value="1"/>
</dbReference>
<gene>
    <name evidence="5" type="ORF">ACFPET_17660</name>
</gene>
<keyword evidence="6" id="KW-1185">Reference proteome</keyword>
<reference evidence="6" key="1">
    <citation type="journal article" date="2019" name="Int. J. Syst. Evol. Microbiol.">
        <title>The Global Catalogue of Microorganisms (GCM) 10K type strain sequencing project: providing services to taxonomists for standard genome sequencing and annotation.</title>
        <authorList>
            <consortium name="The Broad Institute Genomics Platform"/>
            <consortium name="The Broad Institute Genome Sequencing Center for Infectious Disease"/>
            <person name="Wu L."/>
            <person name="Ma J."/>
        </authorList>
    </citation>
    <scope>NUCLEOTIDE SEQUENCE [LARGE SCALE GENOMIC DNA]</scope>
    <source>
        <strain evidence="6">IBRC-M 10908</strain>
    </source>
</reference>
<evidence type="ECO:0000313" key="5">
    <source>
        <dbReference type="EMBL" id="MFC4337033.1"/>
    </source>
</evidence>
<dbReference type="Proteomes" id="UP001595823">
    <property type="component" value="Unassembled WGS sequence"/>
</dbReference>
<dbReference type="SUPFAM" id="SSF46894">
    <property type="entry name" value="C-terminal effector domain of the bipartite response regulators"/>
    <property type="match status" value="1"/>
</dbReference>
<dbReference type="InterPro" id="IPR016032">
    <property type="entry name" value="Sig_transdc_resp-reg_C-effctor"/>
</dbReference>
<evidence type="ECO:0000259" key="4">
    <source>
        <dbReference type="PROSITE" id="PS50043"/>
    </source>
</evidence>
<organism evidence="5 6">
    <name type="scientific">Salininema proteolyticum</name>
    <dbReference type="NCBI Taxonomy" id="1607685"/>
    <lineage>
        <taxon>Bacteria</taxon>
        <taxon>Bacillati</taxon>
        <taxon>Actinomycetota</taxon>
        <taxon>Actinomycetes</taxon>
        <taxon>Glycomycetales</taxon>
        <taxon>Glycomycetaceae</taxon>
        <taxon>Salininema</taxon>
    </lineage>
</organism>
<feature type="domain" description="HTH luxR-type" evidence="4">
    <location>
        <begin position="352"/>
        <end position="417"/>
    </location>
</feature>
<dbReference type="InterPro" id="IPR036890">
    <property type="entry name" value="HATPase_C_sf"/>
</dbReference>
<dbReference type="SMART" id="SM00421">
    <property type="entry name" value="HTH_LUXR"/>
    <property type="match status" value="1"/>
</dbReference>
<name>A0ABV8U1S5_9ACTN</name>
<evidence type="ECO:0000256" key="1">
    <source>
        <dbReference type="ARBA" id="ARBA00023015"/>
    </source>
</evidence>
<dbReference type="PRINTS" id="PR00038">
    <property type="entry name" value="HTHLUXR"/>
</dbReference>
<dbReference type="InterPro" id="IPR036388">
    <property type="entry name" value="WH-like_DNA-bd_sf"/>
</dbReference>
<dbReference type="PROSITE" id="PS50043">
    <property type="entry name" value="HTH_LUXR_2"/>
    <property type="match status" value="1"/>
</dbReference>
<dbReference type="Gene3D" id="1.10.10.10">
    <property type="entry name" value="Winged helix-like DNA-binding domain superfamily/Winged helix DNA-binding domain"/>
    <property type="match status" value="1"/>
</dbReference>
<dbReference type="PROSITE" id="PS00622">
    <property type="entry name" value="HTH_LUXR_1"/>
    <property type="match status" value="1"/>
</dbReference>
<evidence type="ECO:0000256" key="3">
    <source>
        <dbReference type="ARBA" id="ARBA00023163"/>
    </source>
</evidence>
<evidence type="ECO:0000256" key="2">
    <source>
        <dbReference type="ARBA" id="ARBA00023125"/>
    </source>
</evidence>
<keyword evidence="1" id="KW-0805">Transcription regulation</keyword>
<dbReference type="PANTHER" id="PTHR44688">
    <property type="entry name" value="DNA-BINDING TRANSCRIPTIONAL ACTIVATOR DEVR_DOSR"/>
    <property type="match status" value="1"/>
</dbReference>
<comment type="caution">
    <text evidence="5">The sequence shown here is derived from an EMBL/GenBank/DDBJ whole genome shotgun (WGS) entry which is preliminary data.</text>
</comment>
<proteinExistence type="predicted"/>
<dbReference type="InterPro" id="IPR000792">
    <property type="entry name" value="Tscrpt_reg_LuxR_C"/>
</dbReference>
<dbReference type="EMBL" id="JBHSDK010000028">
    <property type="protein sequence ID" value="MFC4337033.1"/>
    <property type="molecule type" value="Genomic_DNA"/>
</dbReference>
<sequence>MNRDRTDLLWALDAVDQILAASLPSQLTTFSQVVADLVPHRAAIMRTPDCPREPVKLSGEAAITGPVTSVELSHLSELAVPGAAIVREDVIGGETRRIVLTESAETGAQLVLVTAGAKDPTESDLALTARLWNVVGTATARMADAVPADHIPSNLAIAAARSRAIADMEQTHATTLSAMLAVLRSRRLPDGTARRDAENLATNALLDLRKSSERDDELTAEAADDAFAVLADQLAPMARHGDTALDLSGPDDVRLLPRDLAHVARSFTHRFVLASLDRADTTRVRAAWRLKDKALQVTVRDDAPDAVGDPRTVEKSDERVSAIGGEIEVDSVPGWGTTVTAILPLDMGEPPAVGPVEDLHAREIEVLTGISEGLRNREIARRLNLSEHTVKFHVRNILAKLEVSSRGQAAALARDHLERPSRAAA</sequence>
<dbReference type="Pfam" id="PF00196">
    <property type="entry name" value="GerE"/>
    <property type="match status" value="1"/>
</dbReference>
<accession>A0ABV8U1S5</accession>
<dbReference type="CDD" id="cd06170">
    <property type="entry name" value="LuxR_C_like"/>
    <property type="match status" value="1"/>
</dbReference>
<evidence type="ECO:0000313" key="6">
    <source>
        <dbReference type="Proteomes" id="UP001595823"/>
    </source>
</evidence>
<dbReference type="Gene3D" id="3.30.565.10">
    <property type="entry name" value="Histidine kinase-like ATPase, C-terminal domain"/>
    <property type="match status" value="1"/>
</dbReference>
<keyword evidence="3" id="KW-0804">Transcription</keyword>
<keyword evidence="2" id="KW-0238">DNA-binding</keyword>
<dbReference type="SUPFAM" id="SSF55874">
    <property type="entry name" value="ATPase domain of HSP90 chaperone/DNA topoisomerase II/histidine kinase"/>
    <property type="match status" value="1"/>
</dbReference>